<organism evidence="2 3">
    <name type="scientific">Dendrothele bispora (strain CBS 962.96)</name>
    <dbReference type="NCBI Taxonomy" id="1314807"/>
    <lineage>
        <taxon>Eukaryota</taxon>
        <taxon>Fungi</taxon>
        <taxon>Dikarya</taxon>
        <taxon>Basidiomycota</taxon>
        <taxon>Agaricomycotina</taxon>
        <taxon>Agaricomycetes</taxon>
        <taxon>Agaricomycetidae</taxon>
        <taxon>Agaricales</taxon>
        <taxon>Agaricales incertae sedis</taxon>
        <taxon>Dendrothele</taxon>
    </lineage>
</organism>
<evidence type="ECO:0000313" key="2">
    <source>
        <dbReference type="EMBL" id="THU86771.1"/>
    </source>
</evidence>
<accession>A0A4S8LDF2</accession>
<evidence type="ECO:0000256" key="1">
    <source>
        <dbReference type="SAM" id="MobiDB-lite"/>
    </source>
</evidence>
<dbReference type="Proteomes" id="UP000297245">
    <property type="component" value="Unassembled WGS sequence"/>
</dbReference>
<dbReference type="OrthoDB" id="10654647at2759"/>
<feature type="compositionally biased region" description="Basic residues" evidence="1">
    <location>
        <begin position="39"/>
        <end position="56"/>
    </location>
</feature>
<feature type="compositionally biased region" description="Polar residues" evidence="1">
    <location>
        <begin position="8"/>
        <end position="32"/>
    </location>
</feature>
<protein>
    <submittedName>
        <fullName evidence="2">Uncharacterized protein</fullName>
    </submittedName>
</protein>
<keyword evidence="3" id="KW-1185">Reference proteome</keyword>
<dbReference type="AlphaFoldDB" id="A0A4S8LDF2"/>
<sequence>MHSEKTGNLKSFTPPSNTSSSRPMQPRFSNPVSLGKILLSRHLRSPSRPYHRRTRTRAGPSPLRQNATADPIILPPPPTAHCPPISVNPRELRSWMASDKTLYGYNPYDYVNSELRRNRLRKEELDAMDAIEGFEVCETVVPPRISSESFPVKRASHRYAIVPDKYADDVPRVLLQNTRKIKPEHPQSVPQTPEQRRTRQPLAQRQQVGPWNGVVGYKTDSKSSDVSLSLKQNLGRGRGLPRAARPPLRVRNKENYF</sequence>
<reference evidence="2 3" key="1">
    <citation type="journal article" date="2019" name="Nat. Ecol. Evol.">
        <title>Megaphylogeny resolves global patterns of mushroom evolution.</title>
        <authorList>
            <person name="Varga T."/>
            <person name="Krizsan K."/>
            <person name="Foldi C."/>
            <person name="Dima B."/>
            <person name="Sanchez-Garcia M."/>
            <person name="Sanchez-Ramirez S."/>
            <person name="Szollosi G.J."/>
            <person name="Szarkandi J.G."/>
            <person name="Papp V."/>
            <person name="Albert L."/>
            <person name="Andreopoulos W."/>
            <person name="Angelini C."/>
            <person name="Antonin V."/>
            <person name="Barry K.W."/>
            <person name="Bougher N.L."/>
            <person name="Buchanan P."/>
            <person name="Buyck B."/>
            <person name="Bense V."/>
            <person name="Catcheside P."/>
            <person name="Chovatia M."/>
            <person name="Cooper J."/>
            <person name="Damon W."/>
            <person name="Desjardin D."/>
            <person name="Finy P."/>
            <person name="Geml J."/>
            <person name="Haridas S."/>
            <person name="Hughes K."/>
            <person name="Justo A."/>
            <person name="Karasinski D."/>
            <person name="Kautmanova I."/>
            <person name="Kiss B."/>
            <person name="Kocsube S."/>
            <person name="Kotiranta H."/>
            <person name="LaButti K.M."/>
            <person name="Lechner B.E."/>
            <person name="Liimatainen K."/>
            <person name="Lipzen A."/>
            <person name="Lukacs Z."/>
            <person name="Mihaltcheva S."/>
            <person name="Morgado L.N."/>
            <person name="Niskanen T."/>
            <person name="Noordeloos M.E."/>
            <person name="Ohm R.A."/>
            <person name="Ortiz-Santana B."/>
            <person name="Ovrebo C."/>
            <person name="Racz N."/>
            <person name="Riley R."/>
            <person name="Savchenko A."/>
            <person name="Shiryaev A."/>
            <person name="Soop K."/>
            <person name="Spirin V."/>
            <person name="Szebenyi C."/>
            <person name="Tomsovsky M."/>
            <person name="Tulloss R.E."/>
            <person name="Uehling J."/>
            <person name="Grigoriev I.V."/>
            <person name="Vagvolgyi C."/>
            <person name="Papp T."/>
            <person name="Martin F.M."/>
            <person name="Miettinen O."/>
            <person name="Hibbett D.S."/>
            <person name="Nagy L.G."/>
        </authorList>
    </citation>
    <scope>NUCLEOTIDE SEQUENCE [LARGE SCALE GENOMIC DNA]</scope>
    <source>
        <strain evidence="2 3">CBS 962.96</strain>
    </source>
</reference>
<evidence type="ECO:0000313" key="3">
    <source>
        <dbReference type="Proteomes" id="UP000297245"/>
    </source>
</evidence>
<name>A0A4S8LDF2_DENBC</name>
<feature type="region of interest" description="Disordered" evidence="1">
    <location>
        <begin position="178"/>
        <end position="257"/>
    </location>
</feature>
<feature type="compositionally biased region" description="Low complexity" evidence="1">
    <location>
        <begin position="224"/>
        <end position="249"/>
    </location>
</feature>
<dbReference type="EMBL" id="ML179481">
    <property type="protein sequence ID" value="THU86771.1"/>
    <property type="molecule type" value="Genomic_DNA"/>
</dbReference>
<feature type="region of interest" description="Disordered" evidence="1">
    <location>
        <begin position="1"/>
        <end position="81"/>
    </location>
</feature>
<proteinExistence type="predicted"/>
<gene>
    <name evidence="2" type="ORF">K435DRAFT_359742</name>
</gene>